<proteinExistence type="predicted"/>
<protein>
    <submittedName>
        <fullName evidence="1">Uncharacterized protein</fullName>
    </submittedName>
</protein>
<accession>A0A939SD52</accession>
<keyword evidence="2" id="KW-1185">Reference proteome</keyword>
<gene>
    <name evidence="1" type="ORF">J4H92_14165</name>
</gene>
<sequence length="99" mass="10506">MTIEHSNIDIDAGATAGTAGLGRARTPYHEFGEAGAPRIPGWAQHRSVYRAAGRTLYQVGTDRFDAARDDLAALAGRGWEIRVDREGPAASITLSRAAA</sequence>
<dbReference type="RefSeq" id="WP_208098839.1">
    <property type="nucleotide sequence ID" value="NZ_JAGDYM010000017.1"/>
</dbReference>
<dbReference type="Proteomes" id="UP000664382">
    <property type="component" value="Unassembled WGS sequence"/>
</dbReference>
<dbReference type="AlphaFoldDB" id="A0A939SD52"/>
<organism evidence="1 2">
    <name type="scientific">Leucobacter weissii</name>
    <dbReference type="NCBI Taxonomy" id="1983706"/>
    <lineage>
        <taxon>Bacteria</taxon>
        <taxon>Bacillati</taxon>
        <taxon>Actinomycetota</taxon>
        <taxon>Actinomycetes</taxon>
        <taxon>Micrococcales</taxon>
        <taxon>Microbacteriaceae</taxon>
        <taxon>Leucobacter</taxon>
    </lineage>
</organism>
<evidence type="ECO:0000313" key="2">
    <source>
        <dbReference type="Proteomes" id="UP000664382"/>
    </source>
</evidence>
<reference evidence="1" key="1">
    <citation type="submission" date="2021-03" db="EMBL/GenBank/DDBJ databases">
        <title>Leucobacter chromiisoli sp. nov., isolated from chromium-containing soil of chemical plant.</title>
        <authorList>
            <person name="Xu Z."/>
        </authorList>
    </citation>
    <scope>NUCLEOTIDE SEQUENCE</scope>
    <source>
        <strain evidence="1">S27</strain>
    </source>
</reference>
<evidence type="ECO:0000313" key="1">
    <source>
        <dbReference type="EMBL" id="MBO1903085.1"/>
    </source>
</evidence>
<comment type="caution">
    <text evidence="1">The sequence shown here is derived from an EMBL/GenBank/DDBJ whole genome shotgun (WGS) entry which is preliminary data.</text>
</comment>
<name>A0A939SD52_9MICO</name>
<dbReference type="EMBL" id="JAGDYM010000017">
    <property type="protein sequence ID" value="MBO1903085.1"/>
    <property type="molecule type" value="Genomic_DNA"/>
</dbReference>